<dbReference type="InterPro" id="IPR002403">
    <property type="entry name" value="Cyt_P450_E_grp-IV"/>
</dbReference>
<keyword evidence="5" id="KW-0349">Heme</keyword>
<feature type="chain" id="PRO_5026046276" evidence="6">
    <location>
        <begin position="18"/>
        <end position="503"/>
    </location>
</feature>
<evidence type="ECO:0000256" key="4">
    <source>
        <dbReference type="ARBA" id="ARBA00023004"/>
    </source>
</evidence>
<evidence type="ECO:0000256" key="3">
    <source>
        <dbReference type="ARBA" id="ARBA00022723"/>
    </source>
</evidence>
<dbReference type="InterPro" id="IPR001128">
    <property type="entry name" value="Cyt_P450"/>
</dbReference>
<dbReference type="PANTHER" id="PTHR24305:SF168">
    <property type="entry name" value="P450, PUTATIVE (EUROFUNG)-RELATED"/>
    <property type="match status" value="1"/>
</dbReference>
<dbReference type="InterPro" id="IPR036396">
    <property type="entry name" value="Cyt_P450_sf"/>
</dbReference>
<dbReference type="PANTHER" id="PTHR24305">
    <property type="entry name" value="CYTOCHROME P450"/>
    <property type="match status" value="1"/>
</dbReference>
<dbReference type="Gene3D" id="1.10.630.10">
    <property type="entry name" value="Cytochrome P450"/>
    <property type="match status" value="1"/>
</dbReference>
<dbReference type="GO" id="GO:0016705">
    <property type="term" value="F:oxidoreductase activity, acting on paired donors, with incorporation or reduction of molecular oxygen"/>
    <property type="evidence" value="ECO:0007669"/>
    <property type="project" value="InterPro"/>
</dbReference>
<dbReference type="CDD" id="cd11060">
    <property type="entry name" value="CYP57A1-like"/>
    <property type="match status" value="1"/>
</dbReference>
<dbReference type="SUPFAM" id="SSF48264">
    <property type="entry name" value="Cytochrome P450"/>
    <property type="match status" value="1"/>
</dbReference>
<evidence type="ECO:0000256" key="1">
    <source>
        <dbReference type="ARBA" id="ARBA00001971"/>
    </source>
</evidence>
<reference evidence="7" key="1">
    <citation type="journal article" date="2020" name="Stud. Mycol.">
        <title>101 Dothideomycetes genomes: a test case for predicting lifestyles and emergence of pathogens.</title>
        <authorList>
            <person name="Haridas S."/>
            <person name="Albert R."/>
            <person name="Binder M."/>
            <person name="Bloem J."/>
            <person name="Labutti K."/>
            <person name="Salamov A."/>
            <person name="Andreopoulos B."/>
            <person name="Baker S."/>
            <person name="Barry K."/>
            <person name="Bills G."/>
            <person name="Bluhm B."/>
            <person name="Cannon C."/>
            <person name="Castanera R."/>
            <person name="Culley D."/>
            <person name="Daum C."/>
            <person name="Ezra D."/>
            <person name="Gonzalez J."/>
            <person name="Henrissat B."/>
            <person name="Kuo A."/>
            <person name="Liang C."/>
            <person name="Lipzen A."/>
            <person name="Lutzoni F."/>
            <person name="Magnuson J."/>
            <person name="Mondo S."/>
            <person name="Nolan M."/>
            <person name="Ohm R."/>
            <person name="Pangilinan J."/>
            <person name="Park H.-J."/>
            <person name="Ramirez L."/>
            <person name="Alfaro M."/>
            <person name="Sun H."/>
            <person name="Tritt A."/>
            <person name="Yoshinaga Y."/>
            <person name="Zwiers L.-H."/>
            <person name="Turgeon B."/>
            <person name="Goodwin S."/>
            <person name="Spatafora J."/>
            <person name="Crous P."/>
            <person name="Grigoriev I."/>
        </authorList>
    </citation>
    <scope>NUCLEOTIDE SEQUENCE</scope>
    <source>
        <strain evidence="7">CBS 116005</strain>
    </source>
</reference>
<keyword evidence="6" id="KW-0732">Signal</keyword>
<keyword evidence="7" id="KW-0489">Methyltransferase</keyword>
<dbReference type="OrthoDB" id="3934656at2759"/>
<dbReference type="GO" id="GO:0005506">
    <property type="term" value="F:iron ion binding"/>
    <property type="evidence" value="ECO:0007669"/>
    <property type="project" value="InterPro"/>
</dbReference>
<sequence>MAAFLGCLLLLLEVVHTIRMFLRLRQFPGPPLAAWSKSWILKGIYHKNLHLQLKAACDRYGSVVRIAPNDLVTSDPELLTRISSVRSAYSRSDFYSGTQFDLDLNHVFSERNEERHLDLRRRLGPGYSGKENRFLERSVSERILDLLDLIDREYISSADQLRPLDFAKVAQFFTLDMISDVAFGEPIGFLARNEDINGYCQVAEQALPAFEWAAALPAINRFARLPIINKFVMPNAKDPTGVGMIMGFAKRAVSLRFGPNKVEKSDMLQAFLRHGLSQREAETESALQIMAGSDTTVTALRATVLFIITSPRVHDKVRRELLRLEKVGSMGMDRVVTDNEAKDLPYLLACIRESLRIWPPSFGLMQKVVPKGGDHINGRFVPEGTRVGHCTWGVLRDREVFGPDADAYRPERWLDRSPEDLRNMIRSADLVFGAGRYQCLGKTIAYLELRMCLATIFSLYDISIIDPTAPWKSVAANGMFLQSHMLLRIDKRQDAVDESTYTL</sequence>
<comment type="similarity">
    <text evidence="2">Belongs to the cytochrome P450 family.</text>
</comment>
<evidence type="ECO:0000313" key="7">
    <source>
        <dbReference type="EMBL" id="KAF2764140.1"/>
    </source>
</evidence>
<dbReference type="InterPro" id="IPR050121">
    <property type="entry name" value="Cytochrome_P450_monoxygenase"/>
</dbReference>
<dbReference type="GO" id="GO:0020037">
    <property type="term" value="F:heme binding"/>
    <property type="evidence" value="ECO:0007669"/>
    <property type="project" value="InterPro"/>
</dbReference>
<keyword evidence="7" id="KW-0808">Transferase</keyword>
<evidence type="ECO:0000256" key="2">
    <source>
        <dbReference type="ARBA" id="ARBA00010617"/>
    </source>
</evidence>
<accession>A0A6G1KUR0</accession>
<evidence type="ECO:0000313" key="8">
    <source>
        <dbReference type="Proteomes" id="UP000799436"/>
    </source>
</evidence>
<gene>
    <name evidence="7" type="ORF">EJ03DRAFT_359002</name>
</gene>
<organism evidence="7 8">
    <name type="scientific">Teratosphaeria nubilosa</name>
    <dbReference type="NCBI Taxonomy" id="161662"/>
    <lineage>
        <taxon>Eukaryota</taxon>
        <taxon>Fungi</taxon>
        <taxon>Dikarya</taxon>
        <taxon>Ascomycota</taxon>
        <taxon>Pezizomycotina</taxon>
        <taxon>Dothideomycetes</taxon>
        <taxon>Dothideomycetidae</taxon>
        <taxon>Mycosphaerellales</taxon>
        <taxon>Teratosphaeriaceae</taxon>
        <taxon>Teratosphaeria</taxon>
    </lineage>
</organism>
<feature type="binding site" description="axial binding residue" evidence="5">
    <location>
        <position position="439"/>
    </location>
    <ligand>
        <name>heme</name>
        <dbReference type="ChEBI" id="CHEBI:30413"/>
    </ligand>
    <ligandPart>
        <name>Fe</name>
        <dbReference type="ChEBI" id="CHEBI:18248"/>
    </ligandPart>
</feature>
<dbReference type="PRINTS" id="PR00385">
    <property type="entry name" value="P450"/>
</dbReference>
<name>A0A6G1KUR0_9PEZI</name>
<feature type="signal peptide" evidence="6">
    <location>
        <begin position="1"/>
        <end position="17"/>
    </location>
</feature>
<dbReference type="GO" id="GO:0008168">
    <property type="term" value="F:methyltransferase activity"/>
    <property type="evidence" value="ECO:0007669"/>
    <property type="project" value="UniProtKB-KW"/>
</dbReference>
<protein>
    <submittedName>
        <fullName evidence="7">Pisatin demethylase</fullName>
    </submittedName>
</protein>
<keyword evidence="4 5" id="KW-0408">Iron</keyword>
<proteinExistence type="inferred from homology"/>
<comment type="cofactor">
    <cofactor evidence="1 5">
        <name>heme</name>
        <dbReference type="ChEBI" id="CHEBI:30413"/>
    </cofactor>
</comment>
<dbReference type="Pfam" id="PF00067">
    <property type="entry name" value="p450"/>
    <property type="match status" value="1"/>
</dbReference>
<evidence type="ECO:0000256" key="6">
    <source>
        <dbReference type="SAM" id="SignalP"/>
    </source>
</evidence>
<dbReference type="GO" id="GO:0032259">
    <property type="term" value="P:methylation"/>
    <property type="evidence" value="ECO:0007669"/>
    <property type="project" value="UniProtKB-KW"/>
</dbReference>
<keyword evidence="8" id="KW-1185">Reference proteome</keyword>
<keyword evidence="3 5" id="KW-0479">Metal-binding</keyword>
<dbReference type="EMBL" id="ML995937">
    <property type="protein sequence ID" value="KAF2764140.1"/>
    <property type="molecule type" value="Genomic_DNA"/>
</dbReference>
<dbReference type="Proteomes" id="UP000799436">
    <property type="component" value="Unassembled WGS sequence"/>
</dbReference>
<dbReference type="GO" id="GO:0004497">
    <property type="term" value="F:monooxygenase activity"/>
    <property type="evidence" value="ECO:0007669"/>
    <property type="project" value="InterPro"/>
</dbReference>
<dbReference type="PRINTS" id="PR00465">
    <property type="entry name" value="EP450IV"/>
</dbReference>
<evidence type="ECO:0000256" key="5">
    <source>
        <dbReference type="PIRSR" id="PIRSR602403-1"/>
    </source>
</evidence>
<dbReference type="AlphaFoldDB" id="A0A6G1KUR0"/>